<feature type="compositionally biased region" description="Basic and acidic residues" evidence="1">
    <location>
        <begin position="20"/>
        <end position="29"/>
    </location>
</feature>
<feature type="compositionally biased region" description="Basic residues" evidence="1">
    <location>
        <begin position="108"/>
        <end position="121"/>
    </location>
</feature>
<accession>A0A9P7U3D2</accession>
<organism evidence="2 3">
    <name type="scientific">Claviceps aff. purpurea</name>
    <dbReference type="NCBI Taxonomy" id="1967640"/>
    <lineage>
        <taxon>Eukaryota</taxon>
        <taxon>Fungi</taxon>
        <taxon>Dikarya</taxon>
        <taxon>Ascomycota</taxon>
        <taxon>Pezizomycotina</taxon>
        <taxon>Sordariomycetes</taxon>
        <taxon>Hypocreomycetidae</taxon>
        <taxon>Hypocreales</taxon>
        <taxon>Clavicipitaceae</taxon>
        <taxon>Claviceps</taxon>
    </lineage>
</organism>
<evidence type="ECO:0000256" key="1">
    <source>
        <dbReference type="SAM" id="MobiDB-lite"/>
    </source>
</evidence>
<feature type="region of interest" description="Disordered" evidence="1">
    <location>
        <begin position="1"/>
        <end position="31"/>
    </location>
</feature>
<proteinExistence type="predicted"/>
<comment type="caution">
    <text evidence="2">The sequence shown here is derived from an EMBL/GenBank/DDBJ whole genome shotgun (WGS) entry which is preliminary data.</text>
</comment>
<name>A0A9P7U3D2_9HYPO</name>
<reference evidence="2 3" key="1">
    <citation type="journal article" date="2020" name="bioRxiv">
        <title>Whole genome comparisons of ergot fungi reveals the divergence and evolution of species within the genus Claviceps are the result of varying mechanisms driving genome evolution and host range expansion.</title>
        <authorList>
            <person name="Wyka S.A."/>
            <person name="Mondo S.J."/>
            <person name="Liu M."/>
            <person name="Dettman J."/>
            <person name="Nalam V."/>
            <person name="Broders K.D."/>
        </authorList>
    </citation>
    <scope>NUCLEOTIDE SEQUENCE [LARGE SCALE GENOMIC DNA]</scope>
    <source>
        <strain evidence="2 3">Clav52</strain>
    </source>
</reference>
<sequence>MPHVWDNKQASTRCRKRTRENHDWPRNDGRMAGVRQSNEMAAKIKAQRQYRKYTISQALCRLVFHNSQLAGIGAAKAHLVDEEQQPMSGSIDGGRIRRRKDEISASRRSSRRRRWTYRRPA</sequence>
<evidence type="ECO:0000313" key="3">
    <source>
        <dbReference type="Proteomes" id="UP000707071"/>
    </source>
</evidence>
<dbReference type="EMBL" id="SRRH01000589">
    <property type="protein sequence ID" value="KAG6286964.1"/>
    <property type="molecule type" value="Genomic_DNA"/>
</dbReference>
<dbReference type="Proteomes" id="UP000707071">
    <property type="component" value="Unassembled WGS sequence"/>
</dbReference>
<feature type="region of interest" description="Disordered" evidence="1">
    <location>
        <begin position="81"/>
        <end position="121"/>
    </location>
</feature>
<evidence type="ECO:0000313" key="2">
    <source>
        <dbReference type="EMBL" id="KAG6286964.1"/>
    </source>
</evidence>
<gene>
    <name evidence="2" type="ORF">E4U09_006424</name>
</gene>
<keyword evidence="3" id="KW-1185">Reference proteome</keyword>
<protein>
    <submittedName>
        <fullName evidence="2">Uncharacterized protein</fullName>
    </submittedName>
</protein>
<dbReference type="AlphaFoldDB" id="A0A9P7U3D2"/>